<keyword evidence="2" id="KW-1185">Reference proteome</keyword>
<sequence>MLKGAGKGPVRPKATPRTLAALEPDAVLLAADLVALPGVFSLVEDVLAALIPDSVTEKACAWDMIPEFETLFPDEFNLIVITDGRKEVREGVSVITG</sequence>
<evidence type="ECO:0000313" key="1">
    <source>
        <dbReference type="EMBL" id="ROV96978.1"/>
    </source>
</evidence>
<organism evidence="1 2">
    <name type="scientific">Cytospora chrysosperma</name>
    <name type="common">Cytospora canker fungus</name>
    <name type="synonym">Sphaeria chrysosperma</name>
    <dbReference type="NCBI Taxonomy" id="252740"/>
    <lineage>
        <taxon>Eukaryota</taxon>
        <taxon>Fungi</taxon>
        <taxon>Dikarya</taxon>
        <taxon>Ascomycota</taxon>
        <taxon>Pezizomycotina</taxon>
        <taxon>Sordariomycetes</taxon>
        <taxon>Sordariomycetidae</taxon>
        <taxon>Diaporthales</taxon>
        <taxon>Cytosporaceae</taxon>
        <taxon>Cytospora</taxon>
    </lineage>
</organism>
<dbReference type="AlphaFoldDB" id="A0A423W127"/>
<gene>
    <name evidence="1" type="ORF">VSDG_04125</name>
</gene>
<proteinExistence type="predicted"/>
<protein>
    <submittedName>
        <fullName evidence="1">Uncharacterized protein</fullName>
    </submittedName>
</protein>
<dbReference type="EMBL" id="LJZO01000018">
    <property type="protein sequence ID" value="ROV96978.1"/>
    <property type="molecule type" value="Genomic_DNA"/>
</dbReference>
<reference evidence="1 2" key="1">
    <citation type="submission" date="2015-09" db="EMBL/GenBank/DDBJ databases">
        <title>Host preference determinants of Valsa canker pathogens revealed by comparative genomics.</title>
        <authorList>
            <person name="Yin Z."/>
            <person name="Huang L."/>
        </authorList>
    </citation>
    <scope>NUCLEOTIDE SEQUENCE [LARGE SCALE GENOMIC DNA]</scope>
    <source>
        <strain evidence="1 2">YSFL</strain>
    </source>
</reference>
<dbReference type="Proteomes" id="UP000284375">
    <property type="component" value="Unassembled WGS sequence"/>
</dbReference>
<name>A0A423W127_CYTCH</name>
<accession>A0A423W127</accession>
<comment type="caution">
    <text evidence="1">The sequence shown here is derived from an EMBL/GenBank/DDBJ whole genome shotgun (WGS) entry which is preliminary data.</text>
</comment>
<evidence type="ECO:0000313" key="2">
    <source>
        <dbReference type="Proteomes" id="UP000284375"/>
    </source>
</evidence>